<proteinExistence type="predicted"/>
<dbReference type="EMBL" id="OX459943">
    <property type="protein sequence ID" value="CAI9177932.1"/>
    <property type="molecule type" value="Genomic_DNA"/>
</dbReference>
<accession>A0ABN8ZVE7</accession>
<evidence type="ECO:0000313" key="2">
    <source>
        <dbReference type="Proteomes" id="UP001176941"/>
    </source>
</evidence>
<sequence>MFLFGSGCGLSPVFKGSCWPAPLLVTVGTRGSLEVGWSFDWVGDVHVCFEESGTALIQCEMSLSREQQGQEGVLLYACSVRCVTVLTPRAGAESGLRGKAVAQQTMTSALFLNC</sequence>
<keyword evidence="2" id="KW-1185">Reference proteome</keyword>
<gene>
    <name evidence="1" type="ORF">MRATA1EN1_LOCUS26894</name>
</gene>
<reference evidence="1" key="1">
    <citation type="submission" date="2023-04" db="EMBL/GenBank/DDBJ databases">
        <authorList>
            <consortium name="ELIXIR-Norway"/>
        </authorList>
    </citation>
    <scope>NUCLEOTIDE SEQUENCE [LARGE SCALE GENOMIC DNA]</scope>
</reference>
<organism evidence="1 2">
    <name type="scientific">Rangifer tarandus platyrhynchus</name>
    <name type="common">Svalbard reindeer</name>
    <dbReference type="NCBI Taxonomy" id="3082113"/>
    <lineage>
        <taxon>Eukaryota</taxon>
        <taxon>Metazoa</taxon>
        <taxon>Chordata</taxon>
        <taxon>Craniata</taxon>
        <taxon>Vertebrata</taxon>
        <taxon>Euteleostomi</taxon>
        <taxon>Mammalia</taxon>
        <taxon>Eutheria</taxon>
        <taxon>Laurasiatheria</taxon>
        <taxon>Artiodactyla</taxon>
        <taxon>Ruminantia</taxon>
        <taxon>Pecora</taxon>
        <taxon>Cervidae</taxon>
        <taxon>Odocoileinae</taxon>
        <taxon>Rangifer</taxon>
    </lineage>
</organism>
<name>A0ABN8ZVE7_RANTA</name>
<dbReference type="Proteomes" id="UP001176941">
    <property type="component" value="Chromosome 7"/>
</dbReference>
<evidence type="ECO:0000313" key="1">
    <source>
        <dbReference type="EMBL" id="CAI9177932.1"/>
    </source>
</evidence>
<protein>
    <submittedName>
        <fullName evidence="1">Uncharacterized protein</fullName>
    </submittedName>
</protein>